<keyword evidence="2" id="KW-0812">Transmembrane</keyword>
<organism evidence="3 4">
    <name type="scientific">Protea cynaroides</name>
    <dbReference type="NCBI Taxonomy" id="273540"/>
    <lineage>
        <taxon>Eukaryota</taxon>
        <taxon>Viridiplantae</taxon>
        <taxon>Streptophyta</taxon>
        <taxon>Embryophyta</taxon>
        <taxon>Tracheophyta</taxon>
        <taxon>Spermatophyta</taxon>
        <taxon>Magnoliopsida</taxon>
        <taxon>Proteales</taxon>
        <taxon>Proteaceae</taxon>
        <taxon>Protea</taxon>
    </lineage>
</organism>
<dbReference type="Proteomes" id="UP001141806">
    <property type="component" value="Unassembled WGS sequence"/>
</dbReference>
<dbReference type="EMBL" id="JAMYWD010000010">
    <property type="protein sequence ID" value="KAJ4957985.1"/>
    <property type="molecule type" value="Genomic_DNA"/>
</dbReference>
<feature type="compositionally biased region" description="Basic residues" evidence="1">
    <location>
        <begin position="58"/>
        <end position="67"/>
    </location>
</feature>
<proteinExistence type="predicted"/>
<dbReference type="AlphaFoldDB" id="A0A9Q0H4K9"/>
<protein>
    <recommendedName>
        <fullName evidence="5">Ethylene-responsive nuclear protein</fullName>
    </recommendedName>
</protein>
<comment type="caution">
    <text evidence="3">The sequence shown here is derived from an EMBL/GenBank/DDBJ whole genome shotgun (WGS) entry which is preliminary data.</text>
</comment>
<evidence type="ECO:0000256" key="2">
    <source>
        <dbReference type="SAM" id="Phobius"/>
    </source>
</evidence>
<reference evidence="3" key="1">
    <citation type="journal article" date="2023" name="Plant J.">
        <title>The genome of the king protea, Protea cynaroides.</title>
        <authorList>
            <person name="Chang J."/>
            <person name="Duong T.A."/>
            <person name="Schoeman C."/>
            <person name="Ma X."/>
            <person name="Roodt D."/>
            <person name="Barker N."/>
            <person name="Li Z."/>
            <person name="Van de Peer Y."/>
            <person name="Mizrachi E."/>
        </authorList>
    </citation>
    <scope>NUCLEOTIDE SEQUENCE</scope>
    <source>
        <tissue evidence="3">Young leaves</tissue>
    </source>
</reference>
<keyword evidence="4" id="KW-1185">Reference proteome</keyword>
<evidence type="ECO:0008006" key="5">
    <source>
        <dbReference type="Google" id="ProtNLM"/>
    </source>
</evidence>
<keyword evidence="2" id="KW-1133">Transmembrane helix</keyword>
<feature type="compositionally biased region" description="Basic and acidic residues" evidence="1">
    <location>
        <begin position="449"/>
        <end position="461"/>
    </location>
</feature>
<accession>A0A9Q0H4K9</accession>
<evidence type="ECO:0000256" key="1">
    <source>
        <dbReference type="SAM" id="MobiDB-lite"/>
    </source>
</evidence>
<feature type="transmembrane region" description="Helical" evidence="2">
    <location>
        <begin position="180"/>
        <end position="202"/>
    </location>
</feature>
<dbReference type="PANTHER" id="PTHR36381">
    <property type="entry name" value="ETHYLENE-REGULATED TRANSCRIPT 2 (ERT2)"/>
    <property type="match status" value="1"/>
</dbReference>
<feature type="transmembrane region" description="Helical" evidence="2">
    <location>
        <begin position="153"/>
        <end position="173"/>
    </location>
</feature>
<sequence>MVQSSSMPLPWKKSKVGRISRLVADLRSPPKHGGSLVVETGFPTSLIDLIVKNRDRLKNKKKKKKKKKNDEASEEWEPVSNHFSLPDSFDSSSYSLSSSPSVGPLSYLDSASSSPSADPVVSAHEIDNSSQPRIGKEISPLVTNVVGDVVSRGVVRCGGAFMISVKVLFMVILAFATKRLAVGITISTFLLLFLEFVTSRVFCFLKSCPDGRKKLNSFIEWPLFFVRRRRGLITENVSTLSETYESLIDEGEIVKIDFDSLSSERRWGICLTEDNRSCSEEIQLNTIARRWSSEKDINLNERRIRSESSSHLRDGRLIIGSNKIDQAHLKEIQRVKLDSEPRGRSWGTDSRKNGKARNLEIQPVDAGLDFGATRRSQNKEIQHVEPESNLSSRRKRWGIASSSKRGKNSKEDEKIVESAELRNEKTNNAKIKSKKLLKKLFPKKFRGSKKSDNQENQRDLSSEVSVCLDEETTATREGRKQREGNCEQAEPEDEELSGETEEGENEVNSDDVSQVDSNADLVEGNGRRTACNFGYIIMVLIVLAGLVQGRVMAVLLTMVWFLLVKSIQAVKRMLKIT</sequence>
<name>A0A9Q0H4K9_9MAGN</name>
<feature type="transmembrane region" description="Helical" evidence="2">
    <location>
        <begin position="533"/>
        <end position="563"/>
    </location>
</feature>
<feature type="compositionally biased region" description="Acidic residues" evidence="1">
    <location>
        <begin position="489"/>
        <end position="509"/>
    </location>
</feature>
<evidence type="ECO:0000313" key="4">
    <source>
        <dbReference type="Proteomes" id="UP001141806"/>
    </source>
</evidence>
<feature type="compositionally biased region" description="Basic and acidic residues" evidence="1">
    <location>
        <begin position="377"/>
        <end position="386"/>
    </location>
</feature>
<feature type="region of interest" description="Disordered" evidence="1">
    <location>
        <begin position="58"/>
        <end position="77"/>
    </location>
</feature>
<keyword evidence="2" id="KW-0472">Membrane</keyword>
<dbReference type="PANTHER" id="PTHR36381:SF1">
    <property type="entry name" value="ETHYLENE-REGULATED TRANSCRIPT 2 (ERT2)"/>
    <property type="match status" value="1"/>
</dbReference>
<feature type="compositionally biased region" description="Basic and acidic residues" evidence="1">
    <location>
        <begin position="473"/>
        <end position="485"/>
    </location>
</feature>
<feature type="region of interest" description="Disordered" evidence="1">
    <location>
        <begin position="340"/>
        <end position="414"/>
    </location>
</feature>
<dbReference type="OrthoDB" id="690172at2759"/>
<feature type="region of interest" description="Disordered" evidence="1">
    <location>
        <begin position="445"/>
        <end position="517"/>
    </location>
</feature>
<gene>
    <name evidence="3" type="ORF">NE237_025096</name>
</gene>
<evidence type="ECO:0000313" key="3">
    <source>
        <dbReference type="EMBL" id="KAJ4957985.1"/>
    </source>
</evidence>